<feature type="compositionally biased region" description="Polar residues" evidence="2">
    <location>
        <begin position="930"/>
        <end position="939"/>
    </location>
</feature>
<dbReference type="Proteomes" id="UP001278766">
    <property type="component" value="Unassembled WGS sequence"/>
</dbReference>
<gene>
    <name evidence="5" type="ORF">B0H64DRAFT_459150</name>
</gene>
<evidence type="ECO:0000256" key="1">
    <source>
        <dbReference type="ARBA" id="ARBA00022737"/>
    </source>
</evidence>
<reference evidence="5" key="1">
    <citation type="journal article" date="2023" name="Mol. Phylogenet. Evol.">
        <title>Genome-scale phylogeny and comparative genomics of the fungal order Sordariales.</title>
        <authorList>
            <person name="Hensen N."/>
            <person name="Bonometti L."/>
            <person name="Westerberg I."/>
            <person name="Brannstrom I.O."/>
            <person name="Guillou S."/>
            <person name="Cros-Aarteil S."/>
            <person name="Calhoun S."/>
            <person name="Haridas S."/>
            <person name="Kuo A."/>
            <person name="Mondo S."/>
            <person name="Pangilinan J."/>
            <person name="Riley R."/>
            <person name="LaButti K."/>
            <person name="Andreopoulos B."/>
            <person name="Lipzen A."/>
            <person name="Chen C."/>
            <person name="Yan M."/>
            <person name="Daum C."/>
            <person name="Ng V."/>
            <person name="Clum A."/>
            <person name="Steindorff A."/>
            <person name="Ohm R.A."/>
            <person name="Martin F."/>
            <person name="Silar P."/>
            <person name="Natvig D.O."/>
            <person name="Lalanne C."/>
            <person name="Gautier V."/>
            <person name="Ament-Velasquez S.L."/>
            <person name="Kruys A."/>
            <person name="Hutchinson M.I."/>
            <person name="Powell A.J."/>
            <person name="Barry K."/>
            <person name="Miller A.N."/>
            <person name="Grigoriev I.V."/>
            <person name="Debuchy R."/>
            <person name="Gladieux P."/>
            <person name="Hiltunen Thoren M."/>
            <person name="Johannesson H."/>
        </authorList>
    </citation>
    <scope>NUCLEOTIDE SEQUENCE</scope>
    <source>
        <strain evidence="5">CBS 168.71</strain>
    </source>
</reference>
<dbReference type="RefSeq" id="XP_062658763.1">
    <property type="nucleotide sequence ID" value="XM_062807433.1"/>
</dbReference>
<evidence type="ECO:0000313" key="6">
    <source>
        <dbReference type="Proteomes" id="UP001278766"/>
    </source>
</evidence>
<keyword evidence="6" id="KW-1185">Reference proteome</keyword>
<dbReference type="InterPro" id="IPR056884">
    <property type="entry name" value="NPHP3-like_N"/>
</dbReference>
<evidence type="ECO:0000259" key="4">
    <source>
        <dbReference type="Pfam" id="PF24883"/>
    </source>
</evidence>
<feature type="compositionally biased region" description="Low complexity" evidence="2">
    <location>
        <begin position="778"/>
        <end position="794"/>
    </location>
</feature>
<feature type="compositionally biased region" description="Polar residues" evidence="2">
    <location>
        <begin position="798"/>
        <end position="819"/>
    </location>
</feature>
<feature type="compositionally biased region" description="Low complexity" evidence="2">
    <location>
        <begin position="857"/>
        <end position="879"/>
    </location>
</feature>
<dbReference type="Gene3D" id="3.40.50.300">
    <property type="entry name" value="P-loop containing nucleotide triphosphate hydrolases"/>
    <property type="match status" value="1"/>
</dbReference>
<accession>A0AAE0LSJ2</accession>
<dbReference type="SUPFAM" id="SSF52540">
    <property type="entry name" value="P-loop containing nucleoside triphosphate hydrolases"/>
    <property type="match status" value="1"/>
</dbReference>
<dbReference type="Pfam" id="PF24883">
    <property type="entry name" value="NPHP3_N"/>
    <property type="match status" value="1"/>
</dbReference>
<dbReference type="PANTHER" id="PTHR10039:SF16">
    <property type="entry name" value="GPI INOSITOL-DEACYLASE"/>
    <property type="match status" value="1"/>
</dbReference>
<feature type="compositionally biased region" description="Polar residues" evidence="2">
    <location>
        <begin position="827"/>
        <end position="837"/>
    </location>
</feature>
<name>A0AAE0LSJ2_9PEZI</name>
<protein>
    <recommendedName>
        <fullName evidence="4">Nephrocystin 3-like N-terminal domain-containing protein</fullName>
    </recommendedName>
</protein>
<proteinExistence type="predicted"/>
<keyword evidence="3" id="KW-0732">Signal</keyword>
<dbReference type="PANTHER" id="PTHR10039">
    <property type="entry name" value="AMELOGENIN"/>
    <property type="match status" value="1"/>
</dbReference>
<feature type="compositionally biased region" description="Low complexity" evidence="2">
    <location>
        <begin position="891"/>
        <end position="913"/>
    </location>
</feature>
<dbReference type="EMBL" id="JAUEPN010000004">
    <property type="protein sequence ID" value="KAK3295249.1"/>
    <property type="molecule type" value="Genomic_DNA"/>
</dbReference>
<feature type="region of interest" description="Disordered" evidence="2">
    <location>
        <begin position="778"/>
        <end position="942"/>
    </location>
</feature>
<dbReference type="GeneID" id="87844381"/>
<organism evidence="5 6">
    <name type="scientific">Chaetomium fimeti</name>
    <dbReference type="NCBI Taxonomy" id="1854472"/>
    <lineage>
        <taxon>Eukaryota</taxon>
        <taxon>Fungi</taxon>
        <taxon>Dikarya</taxon>
        <taxon>Ascomycota</taxon>
        <taxon>Pezizomycotina</taxon>
        <taxon>Sordariomycetes</taxon>
        <taxon>Sordariomycetidae</taxon>
        <taxon>Sordariales</taxon>
        <taxon>Chaetomiaceae</taxon>
        <taxon>Chaetomium</taxon>
    </lineage>
</organism>
<keyword evidence="1" id="KW-0677">Repeat</keyword>
<evidence type="ECO:0000256" key="3">
    <source>
        <dbReference type="SAM" id="SignalP"/>
    </source>
</evidence>
<feature type="domain" description="Nephrocystin 3-like N-terminal" evidence="4">
    <location>
        <begin position="209"/>
        <end position="372"/>
    </location>
</feature>
<dbReference type="AlphaFoldDB" id="A0AAE0LSJ2"/>
<sequence>MEALALASTFATLLGFSLQLYTNCKYYIDAARGDCPNDLKLILIETGSLEATLKSVELILSLSDNKKEDEERLKRQIGKTLLDIKSCMEDLLKLVPKPMLKEGDSKATKREKAKLLLNAVAWGTSGKKGTCDILLKHLRAHKATLSLGLTAELSHDVKKIGHDVSEVKSSINTMQVRLDSHQRAEIYEWLEQVNPSKNHNNAGRAHEADTGKWLTRSAEWKAFIDLSPAPKAGFFWLHGIPGAGKTVMAYTMIQQVRARAKLDKAVGYAYYYCFHGRNKDEAVPFLTWIICQLCREKDFIPVTLNELFHDGCEPSIPDLLDCLEAVLTQFQAAYIVIDAIDESSPRKDLLSILCTLGGDPRFAKIRLAATSREYEDVERAFKSRATSVSMNNKGVEEDIQKFVHSALKDPQYDGWGRKLREKVAAMVPVRAQGMFRFAACQLEYLAECGSASDVERELVNLPPTLNGTYERILRRIEPSHRAFAIRAMAIIMASMEQIGPIYGPTLVTTVLGGPGINSFYNIDLMRRHCVCLIKVHPDRTVNLAHYTVREFLQSSYVAKSHSLRDFSLPARKVNQVYFNTLMAVATQFSGLPNIQNIPEDPNGDPIDFRLYALRRTRMGMFWNRGELAAPAENKKLLMTLLDPYQPCYAGLQISGSDGHWDGSNPAMFEWLPKFNPGADAMERDAAYLTMLIGFNQPDLVKEFLRGKSDRDQLALFNTKMSVTFPVEWETFRKHGTYDRKPKPVTVMEFYNEGHDRGFETDDEMNILRGALGAYLPAGKGPAAAAKKSSTTTAGRKSSLGSQTSSPSANKPSSGRSTPTGGARITVTRDNGPSSTGGPSRLGEARSPNSSAPKSPRAAKPSNTTTTASSSRDTAASHTTGATRLAPPTRLAGSSTTTGSSSHQSSHTSSTSASRNSQPPPPTAPPLGRSGKQTSTQRASISGPAGGDCYLEWVYCFCLDLFIRR</sequence>
<comment type="caution">
    <text evidence="5">The sequence shown here is derived from an EMBL/GenBank/DDBJ whole genome shotgun (WGS) entry which is preliminary data.</text>
</comment>
<feature type="chain" id="PRO_5041938207" description="Nephrocystin 3-like N-terminal domain-containing protein" evidence="3">
    <location>
        <begin position="16"/>
        <end position="964"/>
    </location>
</feature>
<evidence type="ECO:0000256" key="2">
    <source>
        <dbReference type="SAM" id="MobiDB-lite"/>
    </source>
</evidence>
<feature type="signal peptide" evidence="3">
    <location>
        <begin position="1"/>
        <end position="15"/>
    </location>
</feature>
<evidence type="ECO:0000313" key="5">
    <source>
        <dbReference type="EMBL" id="KAK3295249.1"/>
    </source>
</evidence>
<dbReference type="InterPro" id="IPR027417">
    <property type="entry name" value="P-loop_NTPase"/>
</dbReference>
<reference evidence="5" key="2">
    <citation type="submission" date="2023-06" db="EMBL/GenBank/DDBJ databases">
        <authorList>
            <consortium name="Lawrence Berkeley National Laboratory"/>
            <person name="Haridas S."/>
            <person name="Hensen N."/>
            <person name="Bonometti L."/>
            <person name="Westerberg I."/>
            <person name="Brannstrom I.O."/>
            <person name="Guillou S."/>
            <person name="Cros-Aarteil S."/>
            <person name="Calhoun S."/>
            <person name="Kuo A."/>
            <person name="Mondo S."/>
            <person name="Pangilinan J."/>
            <person name="Riley R."/>
            <person name="Labutti K."/>
            <person name="Andreopoulos B."/>
            <person name="Lipzen A."/>
            <person name="Chen C."/>
            <person name="Yanf M."/>
            <person name="Daum C."/>
            <person name="Ng V."/>
            <person name="Clum A."/>
            <person name="Steindorff A."/>
            <person name="Ohm R."/>
            <person name="Martin F."/>
            <person name="Silar P."/>
            <person name="Natvig D."/>
            <person name="Lalanne C."/>
            <person name="Gautier V."/>
            <person name="Ament-Velasquez S.L."/>
            <person name="Kruys A."/>
            <person name="Hutchinson M.I."/>
            <person name="Powell A.J."/>
            <person name="Barry K."/>
            <person name="Miller A.N."/>
            <person name="Grigoriev I.V."/>
            <person name="Debuchy R."/>
            <person name="Gladieux P."/>
            <person name="Thoren M.H."/>
            <person name="Johannesson H."/>
        </authorList>
    </citation>
    <scope>NUCLEOTIDE SEQUENCE</scope>
    <source>
        <strain evidence="5">CBS 168.71</strain>
    </source>
</reference>